<keyword evidence="3" id="KW-1185">Reference proteome</keyword>
<keyword evidence="2" id="KW-0808">Transferase</keyword>
<protein>
    <submittedName>
        <fullName evidence="2">Putative RNA-dependent RNA polymerase 3-like</fullName>
    </submittedName>
</protein>
<gene>
    <name evidence="2" type="ORF">F511_13405</name>
</gene>
<dbReference type="Proteomes" id="UP000250235">
    <property type="component" value="Unassembled WGS sequence"/>
</dbReference>
<reference evidence="2 3" key="1">
    <citation type="journal article" date="2015" name="Proc. Natl. Acad. Sci. U.S.A.">
        <title>The resurrection genome of Boea hygrometrica: A blueprint for survival of dehydration.</title>
        <authorList>
            <person name="Xiao L."/>
            <person name="Yang G."/>
            <person name="Zhang L."/>
            <person name="Yang X."/>
            <person name="Zhao S."/>
            <person name="Ji Z."/>
            <person name="Zhou Q."/>
            <person name="Hu M."/>
            <person name="Wang Y."/>
            <person name="Chen M."/>
            <person name="Xu Y."/>
            <person name="Jin H."/>
            <person name="Xiao X."/>
            <person name="Hu G."/>
            <person name="Bao F."/>
            <person name="Hu Y."/>
            <person name="Wan P."/>
            <person name="Li L."/>
            <person name="Deng X."/>
            <person name="Kuang T."/>
            <person name="Xiang C."/>
            <person name="Zhu J.K."/>
            <person name="Oliver M.J."/>
            <person name="He Y."/>
        </authorList>
    </citation>
    <scope>NUCLEOTIDE SEQUENCE [LARGE SCALE GENOMIC DNA]</scope>
    <source>
        <strain evidence="3">cv. XS01</strain>
    </source>
</reference>
<proteinExistence type="predicted"/>
<keyword evidence="2" id="KW-0548">Nucleotidyltransferase</keyword>
<evidence type="ECO:0000313" key="2">
    <source>
        <dbReference type="EMBL" id="KZV57170.1"/>
    </source>
</evidence>
<accession>A0A2Z7DC26</accession>
<dbReference type="EMBL" id="KQ987421">
    <property type="protein sequence ID" value="KZV57170.1"/>
    <property type="molecule type" value="Genomic_DNA"/>
</dbReference>
<evidence type="ECO:0000313" key="3">
    <source>
        <dbReference type="Proteomes" id="UP000250235"/>
    </source>
</evidence>
<name>A0A2Z7DC26_9LAMI</name>
<organism evidence="2 3">
    <name type="scientific">Dorcoceras hygrometricum</name>
    <dbReference type="NCBI Taxonomy" id="472368"/>
    <lineage>
        <taxon>Eukaryota</taxon>
        <taxon>Viridiplantae</taxon>
        <taxon>Streptophyta</taxon>
        <taxon>Embryophyta</taxon>
        <taxon>Tracheophyta</taxon>
        <taxon>Spermatophyta</taxon>
        <taxon>Magnoliopsida</taxon>
        <taxon>eudicotyledons</taxon>
        <taxon>Gunneridae</taxon>
        <taxon>Pentapetalae</taxon>
        <taxon>asterids</taxon>
        <taxon>lamiids</taxon>
        <taxon>Lamiales</taxon>
        <taxon>Gesneriaceae</taxon>
        <taxon>Didymocarpoideae</taxon>
        <taxon>Trichosporeae</taxon>
        <taxon>Loxocarpinae</taxon>
        <taxon>Dorcoceras</taxon>
    </lineage>
</organism>
<sequence>MRGIPRFSTHHKYNWDLGKGIDQLNLHSVQPGYLKILQMGNTDPRHKSRKTNTSPSQLGGRHSNPVVTTPMIALDFSGTTHQSASHNVTPNQFHVRHNNKSHNINHSMFKPKVAKAAQFVPQFHKFYLTDSQKGTAELTASNLLSPGFVNARQKLRASTPALIQGSKLVAIERDKLGEFNATKIVKNRGWKRRESAVESYGE</sequence>
<dbReference type="GO" id="GO:0003968">
    <property type="term" value="F:RNA-directed RNA polymerase activity"/>
    <property type="evidence" value="ECO:0007669"/>
    <property type="project" value="UniProtKB-KW"/>
</dbReference>
<evidence type="ECO:0000256" key="1">
    <source>
        <dbReference type="SAM" id="MobiDB-lite"/>
    </source>
</evidence>
<dbReference type="AlphaFoldDB" id="A0A2Z7DC26"/>
<feature type="region of interest" description="Disordered" evidence="1">
    <location>
        <begin position="40"/>
        <end position="65"/>
    </location>
</feature>
<keyword evidence="2" id="KW-0696">RNA-directed RNA polymerase</keyword>